<dbReference type="Proteomes" id="UP000179057">
    <property type="component" value="Unassembled WGS sequence"/>
</dbReference>
<accession>A0A1F8DZB1</accession>
<dbReference type="EMBL" id="MGIV01000019">
    <property type="protein sequence ID" value="OGM93846.1"/>
    <property type="molecule type" value="Genomic_DNA"/>
</dbReference>
<organism evidence="1 2">
    <name type="scientific">Candidatus Wolfebacteria bacterium RIFOXYD1_FULL_48_65</name>
    <dbReference type="NCBI Taxonomy" id="1802561"/>
    <lineage>
        <taxon>Bacteria</taxon>
        <taxon>Candidatus Wolfeibacteriota</taxon>
    </lineage>
</organism>
<protein>
    <submittedName>
        <fullName evidence="1">Uncharacterized protein</fullName>
    </submittedName>
</protein>
<sequence length="121" mass="13716">MTKINTKKSGVVRTIIFPIRGGYRAVCLDFDIIEEASTRLEVEEQIKEVIVGYVANICKNKLNDALLNRHADKRYWDMYDSYQKLITAKREAVNTSSATNKVSLFTTPVADLFKQSAYCSA</sequence>
<comment type="caution">
    <text evidence="1">The sequence shown here is derived from an EMBL/GenBank/DDBJ whole genome shotgun (WGS) entry which is preliminary data.</text>
</comment>
<reference evidence="1 2" key="1">
    <citation type="journal article" date="2016" name="Nat. Commun.">
        <title>Thousands of microbial genomes shed light on interconnected biogeochemical processes in an aquifer system.</title>
        <authorList>
            <person name="Anantharaman K."/>
            <person name="Brown C.T."/>
            <person name="Hug L.A."/>
            <person name="Sharon I."/>
            <person name="Castelle C.J."/>
            <person name="Probst A.J."/>
            <person name="Thomas B.C."/>
            <person name="Singh A."/>
            <person name="Wilkins M.J."/>
            <person name="Karaoz U."/>
            <person name="Brodie E.L."/>
            <person name="Williams K.H."/>
            <person name="Hubbard S.S."/>
            <person name="Banfield J.F."/>
        </authorList>
    </citation>
    <scope>NUCLEOTIDE SEQUENCE [LARGE SCALE GENOMIC DNA]</scope>
</reference>
<proteinExistence type="predicted"/>
<dbReference type="AlphaFoldDB" id="A0A1F8DZB1"/>
<name>A0A1F8DZB1_9BACT</name>
<evidence type="ECO:0000313" key="2">
    <source>
        <dbReference type="Proteomes" id="UP000179057"/>
    </source>
</evidence>
<evidence type="ECO:0000313" key="1">
    <source>
        <dbReference type="EMBL" id="OGM93846.1"/>
    </source>
</evidence>
<gene>
    <name evidence="1" type="ORF">A2610_00300</name>
</gene>